<dbReference type="AlphaFoldDB" id="A0AAV7SLW1"/>
<name>A0AAV7SLW1_PLEWA</name>
<evidence type="ECO:0000313" key="3">
    <source>
        <dbReference type="Proteomes" id="UP001066276"/>
    </source>
</evidence>
<evidence type="ECO:0000256" key="1">
    <source>
        <dbReference type="SAM" id="MobiDB-lite"/>
    </source>
</evidence>
<reference evidence="2" key="1">
    <citation type="journal article" date="2022" name="bioRxiv">
        <title>Sequencing and chromosome-scale assembly of the giantPleurodeles waltlgenome.</title>
        <authorList>
            <person name="Brown T."/>
            <person name="Elewa A."/>
            <person name="Iarovenko S."/>
            <person name="Subramanian E."/>
            <person name="Araus A.J."/>
            <person name="Petzold A."/>
            <person name="Susuki M."/>
            <person name="Suzuki K.-i.T."/>
            <person name="Hayashi T."/>
            <person name="Toyoda A."/>
            <person name="Oliveira C."/>
            <person name="Osipova E."/>
            <person name="Leigh N.D."/>
            <person name="Simon A."/>
            <person name="Yun M.H."/>
        </authorList>
    </citation>
    <scope>NUCLEOTIDE SEQUENCE</scope>
    <source>
        <strain evidence="2">20211129_DDA</strain>
        <tissue evidence="2">Liver</tissue>
    </source>
</reference>
<comment type="caution">
    <text evidence="2">The sequence shown here is derived from an EMBL/GenBank/DDBJ whole genome shotgun (WGS) entry which is preliminary data.</text>
</comment>
<protein>
    <submittedName>
        <fullName evidence="2">Uncharacterized protein</fullName>
    </submittedName>
</protein>
<evidence type="ECO:0000313" key="2">
    <source>
        <dbReference type="EMBL" id="KAJ1165041.1"/>
    </source>
</evidence>
<keyword evidence="3" id="KW-1185">Reference proteome</keyword>
<sequence length="178" mass="19954">MHEPNRATRGGGADLRSYNDKGRGPTWPLVKLTIGANSIRLQSAVTWPLEDYRVRRSPVRQETASKEAGNAMRDQLMATRPMDWGGPWGFVGPPFDTEYKPPFDTGSTKGILNTGQPFQWRMGCVTTAGEQKKELGTLYTRRCPSVADIMHIQEDGDAWHGGDTWVEACRSLAAWWWS</sequence>
<organism evidence="2 3">
    <name type="scientific">Pleurodeles waltl</name>
    <name type="common">Iberian ribbed newt</name>
    <dbReference type="NCBI Taxonomy" id="8319"/>
    <lineage>
        <taxon>Eukaryota</taxon>
        <taxon>Metazoa</taxon>
        <taxon>Chordata</taxon>
        <taxon>Craniata</taxon>
        <taxon>Vertebrata</taxon>
        <taxon>Euteleostomi</taxon>
        <taxon>Amphibia</taxon>
        <taxon>Batrachia</taxon>
        <taxon>Caudata</taxon>
        <taxon>Salamandroidea</taxon>
        <taxon>Salamandridae</taxon>
        <taxon>Pleurodelinae</taxon>
        <taxon>Pleurodeles</taxon>
    </lineage>
</organism>
<dbReference type="Proteomes" id="UP001066276">
    <property type="component" value="Chromosome 4_2"/>
</dbReference>
<gene>
    <name evidence="2" type="ORF">NDU88_005471</name>
</gene>
<dbReference type="EMBL" id="JANPWB010000008">
    <property type="protein sequence ID" value="KAJ1165041.1"/>
    <property type="molecule type" value="Genomic_DNA"/>
</dbReference>
<feature type="region of interest" description="Disordered" evidence="1">
    <location>
        <begin position="1"/>
        <end position="21"/>
    </location>
</feature>
<accession>A0AAV7SLW1</accession>
<proteinExistence type="predicted"/>